<protein>
    <submittedName>
        <fullName evidence="1">Uncharacterized protein</fullName>
    </submittedName>
</protein>
<keyword evidence="2" id="KW-1185">Reference proteome</keyword>
<comment type="caution">
    <text evidence="1">The sequence shown here is derived from an EMBL/GenBank/DDBJ whole genome shotgun (WGS) entry which is preliminary data.</text>
</comment>
<accession>A0ACB9J3I8</accession>
<evidence type="ECO:0000313" key="1">
    <source>
        <dbReference type="EMBL" id="KAI3814744.1"/>
    </source>
</evidence>
<reference evidence="2" key="1">
    <citation type="journal article" date="2022" name="Mol. Ecol. Resour.">
        <title>The genomes of chicory, endive, great burdock and yacon provide insights into Asteraceae palaeo-polyploidization history and plant inulin production.</title>
        <authorList>
            <person name="Fan W."/>
            <person name="Wang S."/>
            <person name="Wang H."/>
            <person name="Wang A."/>
            <person name="Jiang F."/>
            <person name="Liu H."/>
            <person name="Zhao H."/>
            <person name="Xu D."/>
            <person name="Zhang Y."/>
        </authorList>
    </citation>
    <scope>NUCLEOTIDE SEQUENCE [LARGE SCALE GENOMIC DNA]</scope>
    <source>
        <strain evidence="2">cv. Yunnan</strain>
    </source>
</reference>
<dbReference type="EMBL" id="CM042022">
    <property type="protein sequence ID" value="KAI3814744.1"/>
    <property type="molecule type" value="Genomic_DNA"/>
</dbReference>
<gene>
    <name evidence="1" type="ORF">L1987_14388</name>
</gene>
<name>A0ACB9J3I8_9ASTR</name>
<organism evidence="1 2">
    <name type="scientific">Smallanthus sonchifolius</name>
    <dbReference type="NCBI Taxonomy" id="185202"/>
    <lineage>
        <taxon>Eukaryota</taxon>
        <taxon>Viridiplantae</taxon>
        <taxon>Streptophyta</taxon>
        <taxon>Embryophyta</taxon>
        <taxon>Tracheophyta</taxon>
        <taxon>Spermatophyta</taxon>
        <taxon>Magnoliopsida</taxon>
        <taxon>eudicotyledons</taxon>
        <taxon>Gunneridae</taxon>
        <taxon>Pentapetalae</taxon>
        <taxon>asterids</taxon>
        <taxon>campanulids</taxon>
        <taxon>Asterales</taxon>
        <taxon>Asteraceae</taxon>
        <taxon>Asteroideae</taxon>
        <taxon>Heliantheae alliance</taxon>
        <taxon>Millerieae</taxon>
        <taxon>Smallanthus</taxon>
    </lineage>
</organism>
<dbReference type="Proteomes" id="UP001056120">
    <property type="component" value="Linkage Group LG05"/>
</dbReference>
<sequence length="202" mass="23266">MFPSRGNLNVLLEQVSHHPPVSALYATNEIENIEMTWFQYAVLKFQGTSIETRVLGKRQLRLLNNGESYVMNSPNLVIKFFPMPDVEWLGNVTIRCEETGLEAQWCYKGNTFLGRKGNYRAIRGKIVSSPEMKTIYKINGNWDRTVTIEDISNGKSTMIYRAKDMISSLKTPIVNKSWDKANDAKTTIKEKERELVRSRKLK</sequence>
<reference evidence="1 2" key="2">
    <citation type="journal article" date="2022" name="Mol. Ecol. Resour.">
        <title>The genomes of chicory, endive, great burdock and yacon provide insights into Asteraceae paleo-polyploidization history and plant inulin production.</title>
        <authorList>
            <person name="Fan W."/>
            <person name="Wang S."/>
            <person name="Wang H."/>
            <person name="Wang A."/>
            <person name="Jiang F."/>
            <person name="Liu H."/>
            <person name="Zhao H."/>
            <person name="Xu D."/>
            <person name="Zhang Y."/>
        </authorList>
    </citation>
    <scope>NUCLEOTIDE SEQUENCE [LARGE SCALE GENOMIC DNA]</scope>
    <source>
        <strain evidence="2">cv. Yunnan</strain>
        <tissue evidence="1">Leaves</tissue>
    </source>
</reference>
<evidence type="ECO:0000313" key="2">
    <source>
        <dbReference type="Proteomes" id="UP001056120"/>
    </source>
</evidence>
<proteinExistence type="predicted"/>